<dbReference type="Pfam" id="PF02769">
    <property type="entry name" value="AIRS_C"/>
    <property type="match status" value="2"/>
</dbReference>
<evidence type="ECO:0000259" key="9">
    <source>
        <dbReference type="Pfam" id="PF00586"/>
    </source>
</evidence>
<dbReference type="SUPFAM" id="SSF56042">
    <property type="entry name" value="PurM C-terminal domain-like"/>
    <property type="match status" value="2"/>
</dbReference>
<dbReference type="GO" id="GO:0005737">
    <property type="term" value="C:cytoplasm"/>
    <property type="evidence" value="ECO:0007669"/>
    <property type="project" value="UniProtKB-SubCell"/>
</dbReference>
<keyword evidence="13" id="KW-1185">Reference proteome</keyword>
<evidence type="ECO:0000313" key="13">
    <source>
        <dbReference type="Proteomes" id="UP000242850"/>
    </source>
</evidence>
<keyword evidence="1 8" id="KW-0963">Cytoplasm</keyword>
<dbReference type="InterPro" id="IPR010074">
    <property type="entry name" value="PRibForGlyAmidine_synth_PurL"/>
</dbReference>
<evidence type="ECO:0000256" key="5">
    <source>
        <dbReference type="ARBA" id="ARBA00022755"/>
    </source>
</evidence>
<dbReference type="CDD" id="cd02203">
    <property type="entry name" value="PurL_repeat1"/>
    <property type="match status" value="1"/>
</dbReference>
<evidence type="ECO:0000313" key="12">
    <source>
        <dbReference type="EMBL" id="SEF41062.1"/>
    </source>
</evidence>
<dbReference type="GO" id="GO:0006189">
    <property type="term" value="P:'de novo' IMP biosynthetic process"/>
    <property type="evidence" value="ECO:0007669"/>
    <property type="project" value="UniProtKB-UniRule"/>
</dbReference>
<feature type="binding site" evidence="8">
    <location>
        <position position="259"/>
    </location>
    <ligand>
        <name>Mg(2+)</name>
        <dbReference type="ChEBI" id="CHEBI:18420"/>
        <label>2</label>
    </ligand>
</feature>
<evidence type="ECO:0000256" key="7">
    <source>
        <dbReference type="ARBA" id="ARBA00022842"/>
    </source>
</evidence>
<keyword evidence="6 8" id="KW-0067">ATP-binding</keyword>
<feature type="active site" description="Proton acceptor" evidence="8">
    <location>
        <position position="86"/>
    </location>
</feature>
<sequence length="729" mass="80123">MLSYKDVGLKKEEYDLILKYLGREPNDLELSMFGVMWSEHCSYKNSKALLKLFNTKGDMVLQGPGENAGVIDIGDGYAIAMKIESHNHPSAIEPYQGAATGVGGILRDIFVMGARPIANLNSIRFGDLKEDKNKFLLRGVVKGIGDYGNSVGIPTVGGETVFHRCYNGNPLVNAMSVGLLKKEDFKKGIAKGVGNPVMLVGHTTGRDGIGGASFASCNLTKESQEKRSSIQVGDPFMEKLLLEACLELIKEGFVIGIQDLGAAGLTSASCEMAFRGGCGIKIDITKVITREKGMNPIEIMISESQERVLVVIQKGNEDKVFEILKKWNLNASIIGEVTDDGFISVYDGQNLVAQVPAYLLADGAPVNLRDYKRPMYMDKLMGFDLSNIKSHDLKEDVYKLVKSYNIASKEWVYSQYDYQVRNSTVIKPGGDAALIYIKEVNKAVALTVDCNSRYCYLNPYEGGKIALLEAARNIASTGARPVAVTDCLNFANPENEEVYYQFRNCILGITEASRILNVPIISGNVSFYNESEDGAIYPTPVIGMIGILDDVNKATTIDFKEEEDLIILVGETRDEIGASEYLAVCHGIEAGRVPEAQIEIEKNTIEGILKCIDNRLLKSCHDISDGGFIIALLEASFKNVMGAKIDIKTYLKPDRFLFSESQGRFILSCKKGDEDKIIEIFKSLGVMAQVIGFTQKGKIEVTINSQKVLDLDVNEVKKEWEGGLKCFVE</sequence>
<dbReference type="Pfam" id="PF18072">
    <property type="entry name" value="FGAR-AT_linker"/>
    <property type="match status" value="1"/>
</dbReference>
<keyword evidence="3 8" id="KW-0479">Metal-binding</keyword>
<feature type="binding site" evidence="8">
    <location>
        <position position="108"/>
    </location>
    <ligand>
        <name>Mg(2+)</name>
        <dbReference type="ChEBI" id="CHEBI:18420"/>
        <label>2</label>
    </ligand>
</feature>
<comment type="function">
    <text evidence="8">Part of the phosphoribosylformylglycinamidine synthase complex involved in the purines biosynthetic pathway. Catalyzes the ATP-dependent conversion of formylglycinamide ribonucleotide (FGAR) and glutamine to yield formylglycinamidine ribonucleotide (FGAM) and glutamate. The FGAM synthase complex is composed of three subunits. PurQ produces an ammonia molecule by converting glutamine to glutamate. PurL transfers the ammonia molecule to FGAR to form FGAM in an ATP-dependent manner. PurS interacts with PurQ and PurL and is thought to assist in the transfer of the ammonia molecule from PurQ to PurL.</text>
</comment>
<dbReference type="SUPFAM" id="SSF55326">
    <property type="entry name" value="PurM N-terminal domain-like"/>
    <property type="match status" value="2"/>
</dbReference>
<dbReference type="Pfam" id="PF00586">
    <property type="entry name" value="AIRS"/>
    <property type="match status" value="2"/>
</dbReference>
<feature type="binding site" evidence="8">
    <location>
        <begin position="85"/>
        <end position="88"/>
    </location>
    <ligand>
        <name>substrate</name>
    </ligand>
</feature>
<dbReference type="EMBL" id="FNUK01000001">
    <property type="protein sequence ID" value="SEF41062.1"/>
    <property type="molecule type" value="Genomic_DNA"/>
</dbReference>
<feature type="active site" evidence="8">
    <location>
        <position position="40"/>
    </location>
</feature>
<evidence type="ECO:0000256" key="2">
    <source>
        <dbReference type="ARBA" id="ARBA00022598"/>
    </source>
</evidence>
<dbReference type="InterPro" id="IPR036921">
    <property type="entry name" value="PurM-like_N_sf"/>
</dbReference>
<comment type="subunit">
    <text evidence="8">Monomer. Part of the FGAM synthase complex composed of 1 PurL, 1 PurQ and 2 PurS subunits.</text>
</comment>
<dbReference type="AlphaFoldDB" id="A0A1H5RRT6"/>
<name>A0A1H5RRT6_9CLOT</name>
<evidence type="ECO:0000256" key="4">
    <source>
        <dbReference type="ARBA" id="ARBA00022741"/>
    </source>
</evidence>
<feature type="binding site" evidence="8">
    <location>
        <position position="523"/>
    </location>
    <ligand>
        <name>ATP</name>
        <dbReference type="ChEBI" id="CHEBI:30616"/>
    </ligand>
</feature>
<keyword evidence="4 8" id="KW-0547">Nucleotide-binding</keyword>
<feature type="binding site" evidence="8">
    <location>
        <position position="82"/>
    </location>
    <ligand>
        <name>ATP</name>
        <dbReference type="ChEBI" id="CHEBI:30616"/>
    </ligand>
</feature>
<feature type="binding site" evidence="8">
    <location>
        <position position="526"/>
    </location>
    <ligand>
        <name>substrate</name>
    </ligand>
</feature>
<feature type="domain" description="PurM-like C-terminal" evidence="10">
    <location>
        <begin position="193"/>
        <end position="346"/>
    </location>
</feature>
<accession>A0A1H5RRT6</accession>
<dbReference type="RefSeq" id="WP_207654255.1">
    <property type="nucleotide sequence ID" value="NZ_FNUK01000001.1"/>
</dbReference>
<proteinExistence type="inferred from homology"/>
<dbReference type="InterPro" id="IPR016188">
    <property type="entry name" value="PurM-like_N"/>
</dbReference>
<evidence type="ECO:0000259" key="11">
    <source>
        <dbReference type="Pfam" id="PF18072"/>
    </source>
</evidence>
<feature type="domain" description="PurM-like N-terminal" evidence="9">
    <location>
        <begin position="65"/>
        <end position="179"/>
    </location>
</feature>
<dbReference type="Gene3D" id="3.90.650.10">
    <property type="entry name" value="PurM-like C-terminal domain"/>
    <property type="match status" value="2"/>
</dbReference>
<evidence type="ECO:0000256" key="3">
    <source>
        <dbReference type="ARBA" id="ARBA00022723"/>
    </source>
</evidence>
<keyword evidence="5 8" id="KW-0658">Purine biosynthesis</keyword>
<dbReference type="FunFam" id="3.30.1330.10:FF:000004">
    <property type="entry name" value="Phosphoribosylformylglycinamidine synthase subunit PurL"/>
    <property type="match status" value="1"/>
</dbReference>
<reference evidence="13" key="1">
    <citation type="submission" date="2016-10" db="EMBL/GenBank/DDBJ databases">
        <authorList>
            <person name="Varghese N."/>
            <person name="Submissions S."/>
        </authorList>
    </citation>
    <scope>NUCLEOTIDE SEQUENCE [LARGE SCALE GENOMIC DNA]</scope>
    <source>
        <strain evidence="13">DSM 5463</strain>
    </source>
</reference>
<feature type="binding site" evidence="8">
    <location>
        <position position="486"/>
    </location>
    <ligand>
        <name>ATP</name>
        <dbReference type="ChEBI" id="CHEBI:30616"/>
    </ligand>
</feature>
<evidence type="ECO:0000256" key="6">
    <source>
        <dbReference type="ARBA" id="ARBA00022840"/>
    </source>
</evidence>
<comment type="caution">
    <text evidence="8">Lacks conserved residue(s) required for the propagation of feature annotation.</text>
</comment>
<feature type="binding site" evidence="8">
    <location>
        <position position="231"/>
    </location>
    <ligand>
        <name>substrate</name>
    </ligand>
</feature>
<feature type="binding site" evidence="8">
    <location>
        <position position="84"/>
    </location>
    <ligand>
        <name>Mg(2+)</name>
        <dbReference type="ChEBI" id="CHEBI:18420"/>
        <label>1</label>
    </ligand>
</feature>
<dbReference type="InterPro" id="IPR010918">
    <property type="entry name" value="PurM-like_C_dom"/>
</dbReference>
<dbReference type="GO" id="GO:0000287">
    <property type="term" value="F:magnesium ion binding"/>
    <property type="evidence" value="ECO:0007669"/>
    <property type="project" value="UniProtKB-UniRule"/>
</dbReference>
<dbReference type="PIRSF" id="PIRSF001587">
    <property type="entry name" value="FGAM_synthase_II"/>
    <property type="match status" value="1"/>
</dbReference>
<dbReference type="InterPro" id="IPR036676">
    <property type="entry name" value="PurM-like_C_sf"/>
</dbReference>
<comment type="catalytic activity">
    <reaction evidence="8">
        <text>N(2)-formyl-N(1)-(5-phospho-beta-D-ribosyl)glycinamide + L-glutamine + ATP + H2O = 2-formamido-N(1)-(5-O-phospho-beta-D-ribosyl)acetamidine + L-glutamate + ADP + phosphate + H(+)</text>
        <dbReference type="Rhea" id="RHEA:17129"/>
        <dbReference type="ChEBI" id="CHEBI:15377"/>
        <dbReference type="ChEBI" id="CHEBI:15378"/>
        <dbReference type="ChEBI" id="CHEBI:29985"/>
        <dbReference type="ChEBI" id="CHEBI:30616"/>
        <dbReference type="ChEBI" id="CHEBI:43474"/>
        <dbReference type="ChEBI" id="CHEBI:58359"/>
        <dbReference type="ChEBI" id="CHEBI:147286"/>
        <dbReference type="ChEBI" id="CHEBI:147287"/>
        <dbReference type="ChEBI" id="CHEBI:456216"/>
        <dbReference type="EC" id="6.3.5.3"/>
    </reaction>
</comment>
<feature type="domain" description="Phosphoribosylformylglycinamidine synthase linker" evidence="11">
    <location>
        <begin position="4"/>
        <end position="44"/>
    </location>
</feature>
<evidence type="ECO:0000256" key="1">
    <source>
        <dbReference type="ARBA" id="ARBA00022490"/>
    </source>
</evidence>
<comment type="subcellular location">
    <subcellularLocation>
        <location evidence="8">Cytoplasm</location>
    </subcellularLocation>
</comment>
<dbReference type="Gene3D" id="3.30.1330.10">
    <property type="entry name" value="PurM-like, N-terminal domain"/>
    <property type="match status" value="2"/>
</dbReference>
<dbReference type="UniPathway" id="UPA00074">
    <property type="reaction ID" value="UER00128"/>
</dbReference>
<feature type="binding site" evidence="8">
    <location>
        <position position="524"/>
    </location>
    <ligand>
        <name>Mg(2+)</name>
        <dbReference type="ChEBI" id="CHEBI:18420"/>
        <label>1</label>
    </ligand>
</feature>
<dbReference type="PANTHER" id="PTHR43555:SF1">
    <property type="entry name" value="PHOSPHORIBOSYLFORMYLGLYCINAMIDINE SYNTHASE SUBUNIT PURL"/>
    <property type="match status" value="1"/>
</dbReference>
<keyword evidence="7 8" id="KW-0460">Magnesium</keyword>
<dbReference type="InterPro" id="IPR041609">
    <property type="entry name" value="PurL_linker"/>
</dbReference>
<dbReference type="Proteomes" id="UP000242850">
    <property type="component" value="Unassembled WGS sequence"/>
</dbReference>
<comment type="pathway">
    <text evidence="8">Purine metabolism; IMP biosynthesis via de novo pathway; 5-amino-1-(5-phospho-D-ribosyl)imidazole from N(2)-formyl-N(1)-(5-phospho-D-ribosyl)glycinamide: step 1/2.</text>
</comment>
<dbReference type="EC" id="6.3.5.3" evidence="8"/>
<dbReference type="CDD" id="cd02204">
    <property type="entry name" value="PurL_repeat2"/>
    <property type="match status" value="1"/>
</dbReference>
<comment type="similarity">
    <text evidence="8">Belongs to the FGAMS family.</text>
</comment>
<feature type="binding site" evidence="8">
    <location>
        <begin position="303"/>
        <end position="305"/>
    </location>
    <ligand>
        <name>substrate</name>
    </ligand>
</feature>
<dbReference type="GO" id="GO:0004642">
    <property type="term" value="F:phosphoribosylformylglycinamidine synthase activity"/>
    <property type="evidence" value="ECO:0007669"/>
    <property type="project" value="UniProtKB-UniRule"/>
</dbReference>
<organism evidence="12 13">
    <name type="scientific">Caloramator fervidus</name>
    <dbReference type="NCBI Taxonomy" id="29344"/>
    <lineage>
        <taxon>Bacteria</taxon>
        <taxon>Bacillati</taxon>
        <taxon>Bacillota</taxon>
        <taxon>Clostridia</taxon>
        <taxon>Eubacteriales</taxon>
        <taxon>Clostridiaceae</taxon>
        <taxon>Caloramator</taxon>
    </lineage>
</organism>
<gene>
    <name evidence="8" type="primary">purL</name>
    <name evidence="12" type="ORF">SAMN05660865_00187</name>
</gene>
<keyword evidence="2 8" id="KW-0436">Ligase</keyword>
<protein>
    <recommendedName>
        <fullName evidence="8">Phosphoribosylformylglycinamidine synthase subunit PurL</fullName>
        <shortName evidence="8">FGAM synthase</shortName>
        <ecNumber evidence="8">6.3.5.3</ecNumber>
    </recommendedName>
    <alternativeName>
        <fullName evidence="8">Formylglycinamide ribonucleotide amidotransferase subunit II</fullName>
        <shortName evidence="8">FGAR amidotransferase II</shortName>
        <shortName evidence="8">FGAR-AT II</shortName>
    </alternativeName>
    <alternativeName>
        <fullName evidence="8">Glutamine amidotransferase PurL</fullName>
    </alternativeName>
    <alternativeName>
        <fullName evidence="8">Phosphoribosylformylglycinamidine synthase subunit II</fullName>
    </alternativeName>
</protein>
<feature type="domain" description="PurM-like C-terminal" evidence="10">
    <location>
        <begin position="562"/>
        <end position="701"/>
    </location>
</feature>
<feature type="binding site" evidence="8">
    <location>
        <position position="43"/>
    </location>
    <ligand>
        <name>ATP</name>
        <dbReference type="ChEBI" id="CHEBI:30616"/>
    </ligand>
</feature>
<dbReference type="HAMAP" id="MF_00420">
    <property type="entry name" value="PurL_2"/>
    <property type="match status" value="1"/>
</dbReference>
<dbReference type="GO" id="GO:0005524">
    <property type="term" value="F:ATP binding"/>
    <property type="evidence" value="ECO:0007669"/>
    <property type="project" value="UniProtKB-UniRule"/>
</dbReference>
<feature type="domain" description="PurM-like N-terminal" evidence="9">
    <location>
        <begin position="429"/>
        <end position="547"/>
    </location>
</feature>
<dbReference type="NCBIfam" id="TIGR01736">
    <property type="entry name" value="FGAM_synth_II"/>
    <property type="match status" value="1"/>
</dbReference>
<evidence type="ECO:0000259" key="10">
    <source>
        <dbReference type="Pfam" id="PF02769"/>
    </source>
</evidence>
<feature type="binding site" evidence="8">
    <location>
        <position position="107"/>
    </location>
    <ligand>
        <name>substrate</name>
    </ligand>
</feature>
<dbReference type="PANTHER" id="PTHR43555">
    <property type="entry name" value="PHOSPHORIBOSYLFORMYLGLYCINAMIDINE SYNTHASE SUBUNIT PURL"/>
    <property type="match status" value="1"/>
</dbReference>
<evidence type="ECO:0000256" key="8">
    <source>
        <dbReference type="HAMAP-Rule" id="MF_00420"/>
    </source>
</evidence>
<dbReference type="NCBIfam" id="NF002290">
    <property type="entry name" value="PRK01213.1"/>
    <property type="match status" value="1"/>
</dbReference>